<keyword evidence="7" id="KW-0472">Membrane</keyword>
<protein>
    <recommendedName>
        <fullName evidence="7">Nuclear pore complex protein</fullName>
    </recommendedName>
</protein>
<evidence type="ECO:0000256" key="5">
    <source>
        <dbReference type="ARBA" id="ARBA00023132"/>
    </source>
</evidence>
<evidence type="ECO:0000256" key="1">
    <source>
        <dbReference type="ARBA" id="ARBA00022448"/>
    </source>
</evidence>
<accession>A0A261XT64</accession>
<dbReference type="GO" id="GO:0006606">
    <property type="term" value="P:protein import into nucleus"/>
    <property type="evidence" value="ECO:0007669"/>
    <property type="project" value="TreeGrafter"/>
</dbReference>
<comment type="caution">
    <text evidence="8">The sequence shown here is derived from an EMBL/GenBank/DDBJ whole genome shotgun (WGS) entry which is preliminary data.</text>
</comment>
<evidence type="ECO:0000256" key="3">
    <source>
        <dbReference type="ARBA" id="ARBA00022927"/>
    </source>
</evidence>
<evidence type="ECO:0000313" key="8">
    <source>
        <dbReference type="EMBL" id="OZJ01557.1"/>
    </source>
</evidence>
<dbReference type="GO" id="GO:0017056">
    <property type="term" value="F:structural constituent of nuclear pore"/>
    <property type="evidence" value="ECO:0007669"/>
    <property type="project" value="UniProtKB-UniRule"/>
</dbReference>
<gene>
    <name evidence="8" type="ORF">BZG36_05342</name>
</gene>
<keyword evidence="1 7" id="KW-0813">Transport</keyword>
<name>A0A261XT64_9FUNG</name>
<dbReference type="Gene3D" id="1.10.3450.20">
    <property type="match status" value="1"/>
</dbReference>
<dbReference type="Proteomes" id="UP000242875">
    <property type="component" value="Unassembled WGS sequence"/>
</dbReference>
<keyword evidence="2" id="KW-0509">mRNA transport</keyword>
<evidence type="ECO:0000256" key="7">
    <source>
        <dbReference type="RuleBase" id="RU365072"/>
    </source>
</evidence>
<keyword evidence="9" id="KW-1185">Reference proteome</keyword>
<dbReference type="PANTHER" id="PTHR13003">
    <property type="entry name" value="NUP107-RELATED"/>
    <property type="match status" value="1"/>
</dbReference>
<dbReference type="GO" id="GO:0031080">
    <property type="term" value="C:nuclear pore outer ring"/>
    <property type="evidence" value="ECO:0007669"/>
    <property type="project" value="TreeGrafter"/>
</dbReference>
<comment type="function">
    <text evidence="7">Functions as a component of the nuclear pore complex (NPC).</text>
</comment>
<evidence type="ECO:0000313" key="9">
    <source>
        <dbReference type="Proteomes" id="UP000242875"/>
    </source>
</evidence>
<evidence type="ECO:0000256" key="6">
    <source>
        <dbReference type="ARBA" id="ARBA00023242"/>
    </source>
</evidence>
<dbReference type="PANTHER" id="PTHR13003:SF2">
    <property type="entry name" value="NUCLEAR PORE COMPLEX PROTEIN NUP107"/>
    <property type="match status" value="1"/>
</dbReference>
<keyword evidence="3" id="KW-0653">Protein transport</keyword>
<keyword evidence="4 7" id="KW-0811">Translocation</keyword>
<comment type="subcellular location">
    <subcellularLocation>
        <location evidence="7">Nucleus</location>
        <location evidence="7">Nuclear pore complex</location>
    </subcellularLocation>
    <subcellularLocation>
        <location evidence="7">Nucleus membrane</location>
    </subcellularLocation>
</comment>
<keyword evidence="5 7" id="KW-0906">Nuclear pore complex</keyword>
<dbReference type="InterPro" id="IPR007252">
    <property type="entry name" value="Nup84/Nup107"/>
</dbReference>
<dbReference type="Gene3D" id="1.20.190.50">
    <property type="match status" value="1"/>
</dbReference>
<proteinExistence type="inferred from homology"/>
<dbReference type="GO" id="GO:0031965">
    <property type="term" value="C:nuclear membrane"/>
    <property type="evidence" value="ECO:0007669"/>
    <property type="project" value="UniProtKB-SubCell"/>
</dbReference>
<evidence type="ECO:0000256" key="2">
    <source>
        <dbReference type="ARBA" id="ARBA00022816"/>
    </source>
</evidence>
<comment type="similarity">
    <text evidence="7">Belongs to the nucleoporin Nup84/Nup107 family.</text>
</comment>
<dbReference type="EMBL" id="MVBO01000304">
    <property type="protein sequence ID" value="OZJ01557.1"/>
    <property type="molecule type" value="Genomic_DNA"/>
</dbReference>
<feature type="non-terminal residue" evidence="8">
    <location>
        <position position="706"/>
    </location>
</feature>
<sequence>MVAFDATRSTRTHRPKDVWLQFAQAFEYTSKFSPVGDKSVANLYQKVCASRLDELEEQEVESPDVQDERILLSLEQETWQLVQLLYRLRVTEENDTDMDDLADTPHATDSMLVRDLLKKNARVAESLLVKQWLQERAPPFTPHKPEAGYLKNTIRLINANRDSGIKFITPEASMNIVQNADPDAAVREGRSLAQEDIAFQRGLNKSVYQYIRRGQLNEAMTLCRQCDEAYRCASLRGAVLHWDPILDAQEKMPIDKRTHGNANRTLWKGTCFQIAQDPAFDDYERATYGALSGDLESVLPVCSSWDDRVWVYLNAYVEGHIEEHLQAHGRSTVSLLPIPKFPTNLTIPEIFKRCRASETQNKVDARNIFHRVQELIIIGDTDRIARELLNLVNDSSSNHLIHLHLLRFATHFIDLLVQLNLDPSNDVLYTLLDAYIEQLISRGKLSVVALYTSRLTDEGLITQKYADFLLALEADKQTRYDFIDLAEKRGLDIFNILSDTYFNDTSDALSKEIQSLSRMETLPLFTGRVSEQDQRLIRAIEWLTYSPQQYHDALIQCNRLFRRLLLQGKVDAAKQLMQSLPPAIIQADDTMDGAEPSQPVLEHVQYRSLLDCLLLYATWKDVAIQEPKEDTLAHRVALYAKASEGTKQVRTLTDEATTAMERLLTSDWLKFATDLEEFAQLRMLYVPALVFSLHNMYYTTKDTIPG</sequence>
<evidence type="ECO:0000256" key="4">
    <source>
        <dbReference type="ARBA" id="ARBA00023010"/>
    </source>
</evidence>
<reference evidence="8 9" key="1">
    <citation type="journal article" date="2017" name="Mycologia">
        <title>Bifiguratus adelaidae, gen. et sp. nov., a new member of Mucoromycotina in endophytic and soil-dwelling habitats.</title>
        <authorList>
            <person name="Torres-Cruz T.J."/>
            <person name="Billingsley Tobias T.L."/>
            <person name="Almatruk M."/>
            <person name="Hesse C."/>
            <person name="Kuske C.R."/>
            <person name="Desiro A."/>
            <person name="Benucci G.M."/>
            <person name="Bonito G."/>
            <person name="Stajich J.E."/>
            <person name="Dunlap C."/>
            <person name="Arnold A.E."/>
            <person name="Porras-Alfaro A."/>
        </authorList>
    </citation>
    <scope>NUCLEOTIDE SEQUENCE [LARGE SCALE GENOMIC DNA]</scope>
    <source>
        <strain evidence="8 9">AZ0501</strain>
    </source>
</reference>
<comment type="subunit">
    <text evidence="7">Part of the nuclear pore complex (NPC).</text>
</comment>
<dbReference type="Pfam" id="PF04121">
    <property type="entry name" value="Nup84_Nup100"/>
    <property type="match status" value="1"/>
</dbReference>
<dbReference type="GO" id="GO:0000973">
    <property type="term" value="P:post-transcriptional tethering of RNA polymerase II gene DNA at nuclear periphery"/>
    <property type="evidence" value="ECO:0007669"/>
    <property type="project" value="TreeGrafter"/>
</dbReference>
<dbReference type="AlphaFoldDB" id="A0A261XT64"/>
<organism evidence="8 9">
    <name type="scientific">Bifiguratus adelaidae</name>
    <dbReference type="NCBI Taxonomy" id="1938954"/>
    <lineage>
        <taxon>Eukaryota</taxon>
        <taxon>Fungi</taxon>
        <taxon>Fungi incertae sedis</taxon>
        <taxon>Mucoromycota</taxon>
        <taxon>Mucoromycotina</taxon>
        <taxon>Endogonomycetes</taxon>
        <taxon>Endogonales</taxon>
        <taxon>Endogonales incertae sedis</taxon>
        <taxon>Bifiguratus</taxon>
    </lineage>
</organism>
<dbReference type="GO" id="GO:0006406">
    <property type="term" value="P:mRNA export from nucleus"/>
    <property type="evidence" value="ECO:0007669"/>
    <property type="project" value="TreeGrafter"/>
</dbReference>
<dbReference type="OrthoDB" id="3098at2759"/>
<keyword evidence="6 7" id="KW-0539">Nucleus</keyword>